<dbReference type="RefSeq" id="WP_160618101.1">
    <property type="nucleotide sequence ID" value="NZ_CP047652.1"/>
</dbReference>
<protein>
    <submittedName>
        <fullName evidence="1">Uncharacterized protein</fullName>
    </submittedName>
</protein>
<organism evidence="1 2">
    <name type="scientific">Aristophania vespae</name>
    <dbReference type="NCBI Taxonomy" id="2697033"/>
    <lineage>
        <taxon>Bacteria</taxon>
        <taxon>Pseudomonadati</taxon>
        <taxon>Pseudomonadota</taxon>
        <taxon>Alphaproteobacteria</taxon>
        <taxon>Acetobacterales</taxon>
        <taxon>Acetobacteraceae</taxon>
        <taxon>Aristophania</taxon>
    </lineage>
</organism>
<sequence length="150" mass="17017">MSLEILPALRLLVEHWVVKKAPSVPPGKLTPEDLDQLSKASIETLSQRALGTEANEWGSLETLTRGWVVQRQRGEMPTPLVEDDFRRFVRFVLEGFAKQELTTGTEPTSMTELESFIPKKDIVLPDGRKVIDVLKDDPFYFAREHLAQSL</sequence>
<evidence type="ECO:0000313" key="1">
    <source>
        <dbReference type="EMBL" id="QHI95023.1"/>
    </source>
</evidence>
<dbReference type="KEGG" id="bomb:GT348_00685"/>
<proteinExistence type="predicted"/>
<gene>
    <name evidence="1" type="ORF">GT348_00685</name>
</gene>
<dbReference type="Proteomes" id="UP000463975">
    <property type="component" value="Chromosome"/>
</dbReference>
<dbReference type="EMBL" id="CP047652">
    <property type="protein sequence ID" value="QHI95023.1"/>
    <property type="molecule type" value="Genomic_DNA"/>
</dbReference>
<dbReference type="AlphaFoldDB" id="A0A6P1NBY5"/>
<evidence type="ECO:0000313" key="2">
    <source>
        <dbReference type="Proteomes" id="UP000463975"/>
    </source>
</evidence>
<name>A0A6P1NBY5_9PROT</name>
<reference evidence="1 2" key="1">
    <citation type="submission" date="2020-01" db="EMBL/GenBank/DDBJ databases">
        <title>Genome sequencing of strain KACC 21507.</title>
        <authorList>
            <person name="Heo J."/>
            <person name="Kim S.-J."/>
            <person name="Kim J.-S."/>
            <person name="Hong S.-B."/>
            <person name="Kwon S.-W."/>
        </authorList>
    </citation>
    <scope>NUCLEOTIDE SEQUENCE [LARGE SCALE GENOMIC DNA]</scope>
    <source>
        <strain evidence="1 2">KACC 21507</strain>
    </source>
</reference>
<accession>A0A6P1NBY5</accession>
<keyword evidence="2" id="KW-1185">Reference proteome</keyword>